<proteinExistence type="predicted"/>
<evidence type="ECO:0000313" key="1">
    <source>
        <dbReference type="EMBL" id="KAJ5176951.1"/>
    </source>
</evidence>
<keyword evidence="2" id="KW-1185">Reference proteome</keyword>
<sequence>MDKGEGATAVTGGEGQPGVTVPVLVMNGSSSWTICTCAQSRGPWPGSLAQRQQNGNGVPQTRHVQTRHSMTLDGVTVETLGASPPIPTKTANTENSSVPRPLSCFIIMISDPHTEPLESFHSLKFRRRQPPTPN</sequence>
<gene>
    <name evidence="1" type="ORF">N7482_002828</name>
</gene>
<comment type="caution">
    <text evidence="1">The sequence shown here is derived from an EMBL/GenBank/DDBJ whole genome shotgun (WGS) entry which is preliminary data.</text>
</comment>
<dbReference type="RefSeq" id="XP_056548559.1">
    <property type="nucleotide sequence ID" value="XM_056684953.1"/>
</dbReference>
<dbReference type="EMBL" id="JAPQKN010000001">
    <property type="protein sequence ID" value="KAJ5176951.1"/>
    <property type="molecule type" value="Genomic_DNA"/>
</dbReference>
<evidence type="ECO:0000313" key="2">
    <source>
        <dbReference type="Proteomes" id="UP001149163"/>
    </source>
</evidence>
<dbReference type="Proteomes" id="UP001149163">
    <property type="component" value="Unassembled WGS sequence"/>
</dbReference>
<protein>
    <submittedName>
        <fullName evidence="1">Uncharacterized protein</fullName>
    </submittedName>
</protein>
<reference evidence="1" key="2">
    <citation type="journal article" date="2023" name="IMA Fungus">
        <title>Comparative genomic study of the Penicillium genus elucidates a diverse pangenome and 15 lateral gene transfer events.</title>
        <authorList>
            <person name="Petersen C."/>
            <person name="Sorensen T."/>
            <person name="Nielsen M.R."/>
            <person name="Sondergaard T.E."/>
            <person name="Sorensen J.L."/>
            <person name="Fitzpatrick D.A."/>
            <person name="Frisvad J.C."/>
            <person name="Nielsen K.L."/>
        </authorList>
    </citation>
    <scope>NUCLEOTIDE SEQUENCE</scope>
    <source>
        <strain evidence="1">IBT 26290</strain>
    </source>
</reference>
<dbReference type="GeneID" id="81424129"/>
<name>A0A9W9IMF7_9EURO</name>
<dbReference type="AlphaFoldDB" id="A0A9W9IMF7"/>
<reference evidence="1" key="1">
    <citation type="submission" date="2022-11" db="EMBL/GenBank/DDBJ databases">
        <authorList>
            <person name="Petersen C."/>
        </authorList>
    </citation>
    <scope>NUCLEOTIDE SEQUENCE</scope>
    <source>
        <strain evidence="1">IBT 26290</strain>
    </source>
</reference>
<accession>A0A9W9IMF7</accession>
<organism evidence="1 2">
    <name type="scientific">Penicillium canariense</name>
    <dbReference type="NCBI Taxonomy" id="189055"/>
    <lineage>
        <taxon>Eukaryota</taxon>
        <taxon>Fungi</taxon>
        <taxon>Dikarya</taxon>
        <taxon>Ascomycota</taxon>
        <taxon>Pezizomycotina</taxon>
        <taxon>Eurotiomycetes</taxon>
        <taxon>Eurotiomycetidae</taxon>
        <taxon>Eurotiales</taxon>
        <taxon>Aspergillaceae</taxon>
        <taxon>Penicillium</taxon>
    </lineage>
</organism>